<keyword evidence="2" id="KW-0808">Transferase</keyword>
<protein>
    <submittedName>
        <fullName evidence="2">Aminoglycoside phosphotransferase family protein</fullName>
        <ecNumber evidence="2">2.7.1.-</ecNumber>
    </submittedName>
</protein>
<organism evidence="2 3">
    <name type="scientific">Paenibacillus farraposensis</name>
    <dbReference type="NCBI Taxonomy" id="2807095"/>
    <lineage>
        <taxon>Bacteria</taxon>
        <taxon>Bacillati</taxon>
        <taxon>Bacillota</taxon>
        <taxon>Bacilli</taxon>
        <taxon>Bacillales</taxon>
        <taxon>Paenibacillaceae</taxon>
        <taxon>Paenibacillus</taxon>
    </lineage>
</organism>
<keyword evidence="3" id="KW-1185">Reference proteome</keyword>
<evidence type="ECO:0000259" key="1">
    <source>
        <dbReference type="Pfam" id="PF01636"/>
    </source>
</evidence>
<dbReference type="RefSeq" id="WP_377531953.1">
    <property type="nucleotide sequence ID" value="NZ_JAFFQR010000112.1"/>
</dbReference>
<name>A0ABW4DB63_9BACL</name>
<comment type="caution">
    <text evidence="2">The sequence shown here is derived from an EMBL/GenBank/DDBJ whole genome shotgun (WGS) entry which is preliminary data.</text>
</comment>
<evidence type="ECO:0000313" key="2">
    <source>
        <dbReference type="EMBL" id="MFD1460566.1"/>
    </source>
</evidence>
<evidence type="ECO:0000313" key="3">
    <source>
        <dbReference type="Proteomes" id="UP001597340"/>
    </source>
</evidence>
<dbReference type="EMBL" id="JBHTNZ010000003">
    <property type="protein sequence ID" value="MFD1460566.1"/>
    <property type="molecule type" value="Genomic_DNA"/>
</dbReference>
<sequence length="141" mass="16480">MIGRERTELICELMNTLPEGHWVCHGDFHPDNILMTKDQSVTIDWTNANMGDPMCDVARTLLMLRSPCNPPGTPRMQKLLLRVFRTILHRAYLNEYCRCSNIRADSIDRWILPVAAARLRERVPGEEAWLLHLINHRLQYM</sequence>
<proteinExistence type="predicted"/>
<dbReference type="Pfam" id="PF01636">
    <property type="entry name" value="APH"/>
    <property type="match status" value="1"/>
</dbReference>
<dbReference type="Proteomes" id="UP001597340">
    <property type="component" value="Unassembled WGS sequence"/>
</dbReference>
<dbReference type="Gene3D" id="3.90.1200.10">
    <property type="match status" value="1"/>
</dbReference>
<dbReference type="GO" id="GO:0016740">
    <property type="term" value="F:transferase activity"/>
    <property type="evidence" value="ECO:0007669"/>
    <property type="project" value="UniProtKB-KW"/>
</dbReference>
<gene>
    <name evidence="2" type="ORF">ACFQ5D_03695</name>
</gene>
<feature type="domain" description="Aminoglycoside phosphotransferase" evidence="1">
    <location>
        <begin position="8"/>
        <end position="65"/>
    </location>
</feature>
<dbReference type="InterPro" id="IPR002575">
    <property type="entry name" value="Aminoglycoside_PTrfase"/>
</dbReference>
<dbReference type="InterPro" id="IPR011009">
    <property type="entry name" value="Kinase-like_dom_sf"/>
</dbReference>
<dbReference type="EC" id="2.7.1.-" evidence="2"/>
<dbReference type="SUPFAM" id="SSF56112">
    <property type="entry name" value="Protein kinase-like (PK-like)"/>
    <property type="match status" value="1"/>
</dbReference>
<reference evidence="3" key="1">
    <citation type="journal article" date="2019" name="Int. J. Syst. Evol. Microbiol.">
        <title>The Global Catalogue of Microorganisms (GCM) 10K type strain sequencing project: providing services to taxonomists for standard genome sequencing and annotation.</title>
        <authorList>
            <consortium name="The Broad Institute Genomics Platform"/>
            <consortium name="The Broad Institute Genome Sequencing Center for Infectious Disease"/>
            <person name="Wu L."/>
            <person name="Ma J."/>
        </authorList>
    </citation>
    <scope>NUCLEOTIDE SEQUENCE [LARGE SCALE GENOMIC DNA]</scope>
    <source>
        <strain evidence="3">CCM 9147</strain>
    </source>
</reference>
<accession>A0ABW4DB63</accession>